<name>A0A1J4JN42_9EUKA</name>
<proteinExistence type="predicted"/>
<comment type="caution">
    <text evidence="1">The sequence shown here is derived from an EMBL/GenBank/DDBJ whole genome shotgun (WGS) entry which is preliminary data.</text>
</comment>
<accession>A0A1J4JN42</accession>
<dbReference type="EMBL" id="MLAK01000982">
    <property type="protein sequence ID" value="OHS99855.1"/>
    <property type="molecule type" value="Genomic_DNA"/>
</dbReference>
<protein>
    <submittedName>
        <fullName evidence="1">Uncharacterized protein</fullName>
    </submittedName>
</protein>
<organism evidence="1 2">
    <name type="scientific">Tritrichomonas foetus</name>
    <dbReference type="NCBI Taxonomy" id="1144522"/>
    <lineage>
        <taxon>Eukaryota</taxon>
        <taxon>Metamonada</taxon>
        <taxon>Parabasalia</taxon>
        <taxon>Tritrichomonadida</taxon>
        <taxon>Tritrichomonadidae</taxon>
        <taxon>Tritrichomonas</taxon>
    </lineage>
</organism>
<reference evidence="1" key="1">
    <citation type="submission" date="2016-10" db="EMBL/GenBank/DDBJ databases">
        <authorList>
            <person name="Benchimol M."/>
            <person name="Almeida L.G."/>
            <person name="Vasconcelos A.T."/>
            <person name="Perreira-Neves A."/>
            <person name="Rosa I.A."/>
            <person name="Tasca T."/>
            <person name="Bogo M.R."/>
            <person name="de Souza W."/>
        </authorList>
    </citation>
    <scope>NUCLEOTIDE SEQUENCE [LARGE SCALE GENOMIC DNA]</scope>
    <source>
        <strain evidence="1">K</strain>
    </source>
</reference>
<sequence length="250" mass="28422">MFHDFVTCNCGNIICEGKALKKNEIPCVPERIYSKFPNDSDILIISQKSITVRSPEAVFSRCLSHSLTNPSTVAYTATFSHFEISCQQCQCSFNIVLSINQNFSYFFEARTGSANIRASNSMHVISRPLSVSFNSTLKPFIAIRCCDPNESKGYSSHEDIIDEYVNNFIFDNIGDYPHDDTNDKDQNNNQNDQELNELNHGNQLFDFEKLVNKITNFSMKELEDGDFELMFSNKGKDIVGSIPNTWNIPF</sequence>
<dbReference type="Proteomes" id="UP000179807">
    <property type="component" value="Unassembled WGS sequence"/>
</dbReference>
<keyword evidence="2" id="KW-1185">Reference proteome</keyword>
<dbReference type="RefSeq" id="XP_068352992.1">
    <property type="nucleotide sequence ID" value="XM_068494113.1"/>
</dbReference>
<dbReference type="GeneID" id="94828817"/>
<evidence type="ECO:0000313" key="1">
    <source>
        <dbReference type="EMBL" id="OHS99855.1"/>
    </source>
</evidence>
<evidence type="ECO:0000313" key="2">
    <source>
        <dbReference type="Proteomes" id="UP000179807"/>
    </source>
</evidence>
<gene>
    <name evidence="1" type="ORF">TRFO_08143</name>
</gene>
<dbReference type="VEuPathDB" id="TrichDB:TRFO_08143"/>
<dbReference type="AlphaFoldDB" id="A0A1J4JN42"/>